<evidence type="ECO:0000313" key="4">
    <source>
        <dbReference type="Proteomes" id="UP000029713"/>
    </source>
</evidence>
<dbReference type="Pfam" id="PF01451">
    <property type="entry name" value="LMWPc"/>
    <property type="match status" value="1"/>
</dbReference>
<organism evidence="3 4">
    <name type="scientific">Modestobacter caceresii</name>
    <dbReference type="NCBI Taxonomy" id="1522368"/>
    <lineage>
        <taxon>Bacteria</taxon>
        <taxon>Bacillati</taxon>
        <taxon>Actinomycetota</taxon>
        <taxon>Actinomycetes</taxon>
        <taxon>Geodermatophilales</taxon>
        <taxon>Geodermatophilaceae</taxon>
        <taxon>Modestobacter</taxon>
    </lineage>
</organism>
<reference evidence="3 4" key="1">
    <citation type="submission" date="2014-07" db="EMBL/GenBank/DDBJ databases">
        <title>Biosystematic studies on Modestobacter strains isolated from extreme hyper-arid desert soil and from historic building.</title>
        <authorList>
            <person name="Bukarasam K."/>
            <person name="Bull A."/>
            <person name="Girard G."/>
            <person name="van Wezel G."/>
            <person name="Goodfellow M."/>
        </authorList>
    </citation>
    <scope>NUCLEOTIDE SEQUENCE [LARGE SCALE GENOMIC DNA]</scope>
    <source>
        <strain evidence="3 4">KNN45-2b</strain>
    </source>
</reference>
<comment type="caution">
    <text evidence="3">The sequence shown here is derived from an EMBL/GenBank/DDBJ whole genome shotgun (WGS) entry which is preliminary data.</text>
</comment>
<dbReference type="RefSeq" id="WP_081975269.1">
    <property type="nucleotide sequence ID" value="NZ_JPMX01000025.1"/>
</dbReference>
<evidence type="ECO:0000256" key="1">
    <source>
        <dbReference type="ARBA" id="ARBA00022849"/>
    </source>
</evidence>
<evidence type="ECO:0000259" key="2">
    <source>
        <dbReference type="SMART" id="SM00226"/>
    </source>
</evidence>
<dbReference type="SUPFAM" id="SSF52788">
    <property type="entry name" value="Phosphotyrosine protein phosphatases I"/>
    <property type="match status" value="1"/>
</dbReference>
<dbReference type="Gene3D" id="3.40.50.2300">
    <property type="match status" value="1"/>
</dbReference>
<dbReference type="AlphaFoldDB" id="A0A098Y9V5"/>
<dbReference type="Proteomes" id="UP000029713">
    <property type="component" value="Unassembled WGS sequence"/>
</dbReference>
<dbReference type="SMART" id="SM00226">
    <property type="entry name" value="LMWPc"/>
    <property type="match status" value="1"/>
</dbReference>
<dbReference type="PANTHER" id="PTHR43428:SF1">
    <property type="entry name" value="ARSENATE REDUCTASE"/>
    <property type="match status" value="1"/>
</dbReference>
<accession>A0A098Y9V5</accession>
<feature type="domain" description="Phosphotyrosine protein phosphatase I" evidence="2">
    <location>
        <begin position="5"/>
        <end position="133"/>
    </location>
</feature>
<dbReference type="STRING" id="1522368.IN07_08200"/>
<dbReference type="InterPro" id="IPR036196">
    <property type="entry name" value="Ptyr_pPase_sf"/>
</dbReference>
<dbReference type="PANTHER" id="PTHR43428">
    <property type="entry name" value="ARSENATE REDUCTASE"/>
    <property type="match status" value="1"/>
</dbReference>
<protein>
    <submittedName>
        <fullName evidence="3">Arsenate reductase</fullName>
    </submittedName>
</protein>
<dbReference type="GO" id="GO:0046685">
    <property type="term" value="P:response to arsenic-containing substance"/>
    <property type="evidence" value="ECO:0007669"/>
    <property type="project" value="UniProtKB-KW"/>
</dbReference>
<sequence length="141" mass="15085">MTGRPSVLFVCARNSGKSQLAAALMADLAGDAVEVRSAGTAPGDALNEQSVRSLAELGIDITGEHPKPVTEQLVRDADVVVTLGREARVEPVPGTRSVTWDVDEPSARGIEGMDRMRLVRDDITRQVRSLAAELGVDLRPR</sequence>
<gene>
    <name evidence="3" type="ORF">IN07_08200</name>
</gene>
<evidence type="ECO:0000313" key="3">
    <source>
        <dbReference type="EMBL" id="KGH47190.1"/>
    </source>
</evidence>
<name>A0A098Y9V5_9ACTN</name>
<dbReference type="OrthoDB" id="9799372at2"/>
<keyword evidence="4" id="KW-1185">Reference proteome</keyword>
<dbReference type="InterPro" id="IPR023485">
    <property type="entry name" value="Ptyr_pPase"/>
</dbReference>
<dbReference type="EMBL" id="JPMX01000025">
    <property type="protein sequence ID" value="KGH47190.1"/>
    <property type="molecule type" value="Genomic_DNA"/>
</dbReference>
<keyword evidence="1" id="KW-0059">Arsenical resistance</keyword>
<proteinExistence type="predicted"/>